<reference evidence="1" key="1">
    <citation type="submission" date="2018-03" db="EMBL/GenBank/DDBJ databases">
        <authorList>
            <person name="Guldener U."/>
        </authorList>
    </citation>
    <scope>NUCLEOTIDE SEQUENCE</scope>
</reference>
<comment type="caution">
    <text evidence="1">The sequence shown here is derived from an EMBL/GenBank/DDBJ whole genome shotgun (WGS) entry which is preliminary data.</text>
</comment>
<evidence type="ECO:0000313" key="1">
    <source>
        <dbReference type="EMBL" id="SPO00764.1"/>
    </source>
</evidence>
<evidence type="ECO:0000313" key="2">
    <source>
        <dbReference type="Proteomes" id="UP001187682"/>
    </source>
</evidence>
<proteinExistence type="predicted"/>
<sequence length="272" mass="30672">MSISVRDVDVEHYSASTTALAILLHTSTAEQTYAEIINGNPTADTWYAYDGLRHDIIEAHRELCPGILEATREFRAILRPENLSFDSTYGEGLHKGASAWQPVIWSFPRGATAPVPVPQPEPPPTVFFHGAYTAVDQYPKGVADMVGYWAESRLFGGVVLCDRGENETGGHNVFLYPNGGRRLIFQPSEEQVDRLYHFLLAPSPEKDSPSSPLPLLPEKHARRIDAWDAFKSLHIFRNRYERKLPESRPREHMVALEDDPVAQDLLKVIKER</sequence>
<accession>A0AAE8STQ4</accession>
<organism evidence="1 2">
    <name type="scientific">Cephalotrichum gorgonifer</name>
    <dbReference type="NCBI Taxonomy" id="2041049"/>
    <lineage>
        <taxon>Eukaryota</taxon>
        <taxon>Fungi</taxon>
        <taxon>Dikarya</taxon>
        <taxon>Ascomycota</taxon>
        <taxon>Pezizomycotina</taxon>
        <taxon>Sordariomycetes</taxon>
        <taxon>Hypocreomycetidae</taxon>
        <taxon>Microascales</taxon>
        <taxon>Microascaceae</taxon>
        <taxon>Cephalotrichum</taxon>
    </lineage>
</organism>
<dbReference type="Proteomes" id="UP001187682">
    <property type="component" value="Unassembled WGS sequence"/>
</dbReference>
<gene>
    <name evidence="1" type="ORF">DNG_03512</name>
</gene>
<keyword evidence="2" id="KW-1185">Reference proteome</keyword>
<protein>
    <submittedName>
        <fullName evidence="1">Uncharacterized protein</fullName>
    </submittedName>
</protein>
<name>A0AAE8STQ4_9PEZI</name>
<dbReference type="EMBL" id="ONZQ02000004">
    <property type="protein sequence ID" value="SPO00764.1"/>
    <property type="molecule type" value="Genomic_DNA"/>
</dbReference>
<dbReference type="AlphaFoldDB" id="A0AAE8STQ4"/>